<keyword evidence="4 6" id="KW-1133">Transmembrane helix</keyword>
<comment type="similarity">
    <text evidence="2">Belongs to the GtrA family.</text>
</comment>
<gene>
    <name evidence="8" type="ORF">F9962_12750</name>
</gene>
<sequence length="131" mass="15119">MKESTRICRFAVIGTLNALITAITIWVMMDELDINYMLSNVTAYILAQTHNFIWCKYWVFPTEKKSNTWRQVLLFSIAFGMAYCAQFLFLIGLVEGLNCNEYLAQFLGLFVYGGVNFLMNKKVSKLPKLAY</sequence>
<dbReference type="Pfam" id="PF04138">
    <property type="entry name" value="GtrA_DPMS_TM"/>
    <property type="match status" value="1"/>
</dbReference>
<evidence type="ECO:0000256" key="3">
    <source>
        <dbReference type="ARBA" id="ARBA00022692"/>
    </source>
</evidence>
<evidence type="ECO:0000313" key="9">
    <source>
        <dbReference type="Proteomes" id="UP000440773"/>
    </source>
</evidence>
<feature type="transmembrane region" description="Helical" evidence="6">
    <location>
        <begin position="72"/>
        <end position="90"/>
    </location>
</feature>
<accession>A0A7J5L241</accession>
<organism evidence="8 9">
    <name type="scientific">Bacteroides stercoris</name>
    <dbReference type="NCBI Taxonomy" id="46506"/>
    <lineage>
        <taxon>Bacteria</taxon>
        <taxon>Pseudomonadati</taxon>
        <taxon>Bacteroidota</taxon>
        <taxon>Bacteroidia</taxon>
        <taxon>Bacteroidales</taxon>
        <taxon>Bacteroidaceae</taxon>
        <taxon>Bacteroides</taxon>
    </lineage>
</organism>
<keyword evidence="5 6" id="KW-0472">Membrane</keyword>
<dbReference type="RefSeq" id="WP_151870932.1">
    <property type="nucleotide sequence ID" value="NZ_WCLO01000034.1"/>
</dbReference>
<evidence type="ECO:0000256" key="2">
    <source>
        <dbReference type="ARBA" id="ARBA00009399"/>
    </source>
</evidence>
<dbReference type="AlphaFoldDB" id="A0A7J5L241"/>
<evidence type="ECO:0000256" key="4">
    <source>
        <dbReference type="ARBA" id="ARBA00022989"/>
    </source>
</evidence>
<dbReference type="InterPro" id="IPR051401">
    <property type="entry name" value="GtrA_CellWall_Glycosyl"/>
</dbReference>
<dbReference type="InterPro" id="IPR007267">
    <property type="entry name" value="GtrA_DPMS_TM"/>
</dbReference>
<comment type="caution">
    <text evidence="8">The sequence shown here is derived from an EMBL/GenBank/DDBJ whole genome shotgun (WGS) entry which is preliminary data.</text>
</comment>
<name>A0A7J5L241_BACSE</name>
<keyword evidence="3 6" id="KW-0812">Transmembrane</keyword>
<dbReference type="GO" id="GO:0005886">
    <property type="term" value="C:plasma membrane"/>
    <property type="evidence" value="ECO:0007669"/>
    <property type="project" value="TreeGrafter"/>
</dbReference>
<evidence type="ECO:0000256" key="1">
    <source>
        <dbReference type="ARBA" id="ARBA00004141"/>
    </source>
</evidence>
<evidence type="ECO:0000256" key="6">
    <source>
        <dbReference type="SAM" id="Phobius"/>
    </source>
</evidence>
<evidence type="ECO:0000259" key="7">
    <source>
        <dbReference type="Pfam" id="PF04138"/>
    </source>
</evidence>
<feature type="transmembrane region" description="Helical" evidence="6">
    <location>
        <begin position="102"/>
        <end position="119"/>
    </location>
</feature>
<reference evidence="8 9" key="1">
    <citation type="journal article" date="2019" name="Nat. Med.">
        <title>A library of human gut bacterial isolates paired with longitudinal multiomics data enables mechanistic microbiome research.</title>
        <authorList>
            <person name="Poyet M."/>
            <person name="Groussin M."/>
            <person name="Gibbons S.M."/>
            <person name="Avila-Pacheco J."/>
            <person name="Jiang X."/>
            <person name="Kearney S.M."/>
            <person name="Perrotta A.R."/>
            <person name="Berdy B."/>
            <person name="Zhao S."/>
            <person name="Lieberman T.D."/>
            <person name="Swanson P.K."/>
            <person name="Smith M."/>
            <person name="Roesemann S."/>
            <person name="Alexander J.E."/>
            <person name="Rich S.A."/>
            <person name="Livny J."/>
            <person name="Vlamakis H."/>
            <person name="Clish C."/>
            <person name="Bullock K."/>
            <person name="Deik A."/>
            <person name="Scott J."/>
            <person name="Pierce K.A."/>
            <person name="Xavier R.J."/>
            <person name="Alm E.J."/>
        </authorList>
    </citation>
    <scope>NUCLEOTIDE SEQUENCE [LARGE SCALE GENOMIC DNA]</scope>
    <source>
        <strain evidence="8 9">BIOML-A17</strain>
    </source>
</reference>
<evidence type="ECO:0000256" key="5">
    <source>
        <dbReference type="ARBA" id="ARBA00023136"/>
    </source>
</evidence>
<feature type="transmembrane region" description="Helical" evidence="6">
    <location>
        <begin position="41"/>
        <end position="60"/>
    </location>
</feature>
<proteinExistence type="inferred from homology"/>
<feature type="transmembrane region" description="Helical" evidence="6">
    <location>
        <begin position="7"/>
        <end position="29"/>
    </location>
</feature>
<dbReference type="GO" id="GO:0000271">
    <property type="term" value="P:polysaccharide biosynthetic process"/>
    <property type="evidence" value="ECO:0007669"/>
    <property type="project" value="InterPro"/>
</dbReference>
<dbReference type="PANTHER" id="PTHR38459:SF1">
    <property type="entry name" value="PROPHAGE BACTOPRENOL-LINKED GLUCOSE TRANSLOCASE HOMOLOG"/>
    <property type="match status" value="1"/>
</dbReference>
<dbReference type="PANTHER" id="PTHR38459">
    <property type="entry name" value="PROPHAGE BACTOPRENOL-LINKED GLUCOSE TRANSLOCASE HOMOLOG"/>
    <property type="match status" value="1"/>
</dbReference>
<protein>
    <submittedName>
        <fullName evidence="8">GtrA family protein</fullName>
    </submittedName>
</protein>
<feature type="domain" description="GtrA/DPMS transmembrane" evidence="7">
    <location>
        <begin position="9"/>
        <end position="123"/>
    </location>
</feature>
<evidence type="ECO:0000313" key="8">
    <source>
        <dbReference type="EMBL" id="KAB5280326.1"/>
    </source>
</evidence>
<comment type="subcellular location">
    <subcellularLocation>
        <location evidence="1">Membrane</location>
        <topology evidence="1">Multi-pass membrane protein</topology>
    </subcellularLocation>
</comment>
<dbReference type="EMBL" id="WCLP01000034">
    <property type="protein sequence ID" value="KAB5280326.1"/>
    <property type="molecule type" value="Genomic_DNA"/>
</dbReference>
<dbReference type="Proteomes" id="UP000440773">
    <property type="component" value="Unassembled WGS sequence"/>
</dbReference>